<dbReference type="InterPro" id="IPR000014">
    <property type="entry name" value="PAS"/>
</dbReference>
<evidence type="ECO:0000256" key="1">
    <source>
        <dbReference type="SAM" id="Coils"/>
    </source>
</evidence>
<dbReference type="InterPro" id="IPR035919">
    <property type="entry name" value="EAL_sf"/>
</dbReference>
<dbReference type="SMART" id="SM00065">
    <property type="entry name" value="GAF"/>
    <property type="match status" value="2"/>
</dbReference>
<dbReference type="SUPFAM" id="SSF55073">
    <property type="entry name" value="Nucleotide cyclase"/>
    <property type="match status" value="1"/>
</dbReference>
<dbReference type="InterPro" id="IPR003018">
    <property type="entry name" value="GAF"/>
</dbReference>
<dbReference type="InterPro" id="IPR029016">
    <property type="entry name" value="GAF-like_dom_sf"/>
</dbReference>
<feature type="domain" description="PAS" evidence="2">
    <location>
        <begin position="470"/>
        <end position="519"/>
    </location>
</feature>
<dbReference type="SUPFAM" id="SSF141868">
    <property type="entry name" value="EAL domain-like"/>
    <property type="match status" value="1"/>
</dbReference>
<dbReference type="PANTHER" id="PTHR44757">
    <property type="entry name" value="DIGUANYLATE CYCLASE DGCP"/>
    <property type="match status" value="1"/>
</dbReference>
<dbReference type="InterPro" id="IPR001610">
    <property type="entry name" value="PAC"/>
</dbReference>
<feature type="domain" description="PAS" evidence="2">
    <location>
        <begin position="779"/>
        <end position="849"/>
    </location>
</feature>
<dbReference type="PROSITE" id="PS50112">
    <property type="entry name" value="PAS"/>
    <property type="match status" value="3"/>
</dbReference>
<dbReference type="InterPro" id="IPR029787">
    <property type="entry name" value="Nucleotide_cyclase"/>
</dbReference>
<dbReference type="PROSITE" id="PS50887">
    <property type="entry name" value="GGDEF"/>
    <property type="match status" value="1"/>
</dbReference>
<dbReference type="Pfam" id="PF01590">
    <property type="entry name" value="GAF"/>
    <property type="match status" value="2"/>
</dbReference>
<dbReference type="Gene3D" id="3.30.70.270">
    <property type="match status" value="1"/>
</dbReference>
<accession>A0ABR9U644</accession>
<evidence type="ECO:0000259" key="2">
    <source>
        <dbReference type="PROSITE" id="PS50112"/>
    </source>
</evidence>
<dbReference type="InterPro" id="IPR035965">
    <property type="entry name" value="PAS-like_dom_sf"/>
</dbReference>
<dbReference type="InterPro" id="IPR013767">
    <property type="entry name" value="PAS_fold"/>
</dbReference>
<comment type="caution">
    <text evidence="6">The sequence shown here is derived from an EMBL/GenBank/DDBJ whole genome shotgun (WGS) entry which is preliminary data.</text>
</comment>
<protein>
    <submittedName>
        <fullName evidence="6">EAL domain-containing protein</fullName>
    </submittedName>
</protein>
<dbReference type="CDD" id="cd01948">
    <property type="entry name" value="EAL"/>
    <property type="match status" value="1"/>
</dbReference>
<organism evidence="6 7">
    <name type="scientific">Planktothrix mougeotii LEGE 06226</name>
    <dbReference type="NCBI Taxonomy" id="1828728"/>
    <lineage>
        <taxon>Bacteria</taxon>
        <taxon>Bacillati</taxon>
        <taxon>Cyanobacteriota</taxon>
        <taxon>Cyanophyceae</taxon>
        <taxon>Oscillatoriophycideae</taxon>
        <taxon>Oscillatoriales</taxon>
        <taxon>Microcoleaceae</taxon>
        <taxon>Planktothrix</taxon>
    </lineage>
</organism>
<evidence type="ECO:0000313" key="7">
    <source>
        <dbReference type="Proteomes" id="UP000640725"/>
    </source>
</evidence>
<evidence type="ECO:0000313" key="6">
    <source>
        <dbReference type="EMBL" id="MBE9141930.1"/>
    </source>
</evidence>
<dbReference type="NCBIfam" id="TIGR00254">
    <property type="entry name" value="GGDEF"/>
    <property type="match status" value="1"/>
</dbReference>
<dbReference type="SUPFAM" id="SSF55785">
    <property type="entry name" value="PYP-like sensor domain (PAS domain)"/>
    <property type="match status" value="4"/>
</dbReference>
<feature type="domain" description="EAL" evidence="4">
    <location>
        <begin position="1136"/>
        <end position="1423"/>
    </location>
</feature>
<keyword evidence="7" id="KW-1185">Reference proteome</keyword>
<dbReference type="SMART" id="SM00091">
    <property type="entry name" value="PAS"/>
    <property type="match status" value="4"/>
</dbReference>
<feature type="domain" description="PAC" evidence="3">
    <location>
        <begin position="546"/>
        <end position="598"/>
    </location>
</feature>
<dbReference type="PANTHER" id="PTHR44757:SF2">
    <property type="entry name" value="BIOFILM ARCHITECTURE MAINTENANCE PROTEIN MBAA"/>
    <property type="match status" value="1"/>
</dbReference>
<dbReference type="PROSITE" id="PS50113">
    <property type="entry name" value="PAC"/>
    <property type="match status" value="1"/>
</dbReference>
<dbReference type="PROSITE" id="PS50883">
    <property type="entry name" value="EAL"/>
    <property type="match status" value="1"/>
</dbReference>
<dbReference type="RefSeq" id="WP_193867669.1">
    <property type="nucleotide sequence ID" value="NZ_JADEWU010000002.1"/>
</dbReference>
<dbReference type="CDD" id="cd00130">
    <property type="entry name" value="PAS"/>
    <property type="match status" value="3"/>
</dbReference>
<dbReference type="InterPro" id="IPR052155">
    <property type="entry name" value="Biofilm_reg_signaling"/>
</dbReference>
<dbReference type="Pfam" id="PF13426">
    <property type="entry name" value="PAS_9"/>
    <property type="match status" value="2"/>
</dbReference>
<dbReference type="Pfam" id="PF00990">
    <property type="entry name" value="GGDEF"/>
    <property type="match status" value="1"/>
</dbReference>
<dbReference type="SMART" id="SM00086">
    <property type="entry name" value="PAC"/>
    <property type="match status" value="3"/>
</dbReference>
<dbReference type="EMBL" id="JADEWU010000002">
    <property type="protein sequence ID" value="MBE9141930.1"/>
    <property type="molecule type" value="Genomic_DNA"/>
</dbReference>
<evidence type="ECO:0000259" key="3">
    <source>
        <dbReference type="PROSITE" id="PS50113"/>
    </source>
</evidence>
<dbReference type="InterPro" id="IPR001633">
    <property type="entry name" value="EAL_dom"/>
</dbReference>
<dbReference type="InterPro" id="IPR043128">
    <property type="entry name" value="Rev_trsase/Diguanyl_cyclase"/>
</dbReference>
<dbReference type="SMART" id="SM00267">
    <property type="entry name" value="GGDEF"/>
    <property type="match status" value="1"/>
</dbReference>
<evidence type="ECO:0000259" key="4">
    <source>
        <dbReference type="PROSITE" id="PS50883"/>
    </source>
</evidence>
<dbReference type="Pfam" id="PF00989">
    <property type="entry name" value="PAS"/>
    <property type="match status" value="2"/>
</dbReference>
<feature type="domain" description="PAS" evidence="2">
    <location>
        <begin position="169"/>
        <end position="212"/>
    </location>
</feature>
<sequence>MLNKHETQGDQEQLYPIASIDRRWVMDSDVEVALQDSQALIQVIAELLQVPLLISRVTDGRIYYYNSCFQNTFGFLIGEPLNFTDSDLFANLTDREILLETLRKKNSIQQQPLQVKKADGALYWTMISMRLLTLNGESLIVSTYSNLIPNFSHHPLPSRPIPSFDHWQDGVILINAQDQIIEWNTTATQMFGYDKSQVLGKTLEALNFPLFHHLVTDLCAQNHCYNCSGCTRDLPWQRQDGTLSQCRTTILPLRNEFGQLTTLLINVQEILAEIPALPVQHQLLATLQSKVSQQATVAYLGQQALIQSDLGTLMNEVVSAVVKTLDVEYCKLLELMPGGHAFWLRAGVGWRRGLVGNARVSAHVTSQAGYTLFKNEPVIVDDLRVETRFSGSPLLHNHRIISGMSVVISRWGQDQTVSPEQLQFPVSMTWGVLSVHSHNPRQFTPEDVHFLEAIANVLAAAIERHRAEERLHLMERAIDSSSNGIVITDATQPDNPIIFVNSGFEQITGYSREEVLGKNCRFLQGNDPNKPEVEAIRRGILEGTECHVELRNYRKDGTFFWNELSIAPVYSPKGHLTHFIGIQADITKRKQSEQDLVSKSQALAQFSSHLKNLHRITTYNHQNLDELFRDYLQAGCEIFQLSIGFISRLENNQIIIDTVHSDLNLIQPGSMISLEESYCKQVIQTQTTQVHTQMGKNSQFNQLESYQRFHLETCLGTPLWVNGEIYGTLGFACLEAKTITYESHELEILELMAQSIGRFIAANQTEQQRAKAELALRESEERYRRLVELSPETIAIHNGEELVYINMAGAKLLGANRPQDLIGRSIFDFLPPDYLTLIHSQIQDPINKQQPLDLIEQKLTRLTGEVIDVEIVGIPATYQGQLAIQIIIRDITERKRFEAQLMYEALHDALTQLPNRSFFNERLAQALKRSRKEPNYQFAVLFLDLDRFKVVNDSLGHLIGDQLLIEISHRLLYCVNPVDTVARLGGDEFTILIHQIQNITDATRMAEKIHDELTQPFYIQGHEIFTTVSIGIVPSRGYYQQLENDSESYQCLLYNNPEDFLRDADIAMYRAKAKGKARYEVFDLTIHSQAMSMLQLETDLRQAIYGRMRIGTPPHSESLTLTPSENPHPKVLQTTEHLLESSPPQPINLKGFKVYYQPIVSLSTGKITGFEALVRWFHPKRGLVSPAEFIPVAEETGLIIPLGAWVLREACHQLRVWQEQLAQKFAGFHTALTVQSPSKKHHLEANIYPLTMSVNLSSKQLCQPNLLEQIDQILAETGCNPSDLKLEITESVIMENLATSFIILAQLKSRKIHLSIDDFGTGYSSLSYLHQFPLNSLKIDRSFVNRLDQKTSPFSGKTSQPLQIVKAIISLAQNLELDVVAEGIETREQRKILHQLGCPFGQGYLFAKPLEAEQATQLLLAEVKGIV</sequence>
<proteinExistence type="predicted"/>
<dbReference type="CDD" id="cd01949">
    <property type="entry name" value="GGDEF"/>
    <property type="match status" value="1"/>
</dbReference>
<dbReference type="Gene3D" id="3.20.20.450">
    <property type="entry name" value="EAL domain"/>
    <property type="match status" value="1"/>
</dbReference>
<dbReference type="InterPro" id="IPR000160">
    <property type="entry name" value="GGDEF_dom"/>
</dbReference>
<reference evidence="6 7" key="1">
    <citation type="submission" date="2020-10" db="EMBL/GenBank/DDBJ databases">
        <authorList>
            <person name="Castelo-Branco R."/>
            <person name="Eusebio N."/>
            <person name="Adriana R."/>
            <person name="Vieira A."/>
            <person name="Brugerolle De Fraissinette N."/>
            <person name="Rezende De Castro R."/>
            <person name="Schneider M.P."/>
            <person name="Vasconcelos V."/>
            <person name="Leao P.N."/>
        </authorList>
    </citation>
    <scope>NUCLEOTIDE SEQUENCE [LARGE SCALE GENOMIC DNA]</scope>
    <source>
        <strain evidence="6 7">LEGE 06226</strain>
    </source>
</reference>
<dbReference type="InterPro" id="IPR000700">
    <property type="entry name" value="PAS-assoc_C"/>
</dbReference>
<evidence type="ECO:0000259" key="5">
    <source>
        <dbReference type="PROSITE" id="PS50887"/>
    </source>
</evidence>
<keyword evidence="1" id="KW-0175">Coiled coil</keyword>
<dbReference type="Pfam" id="PF00563">
    <property type="entry name" value="EAL"/>
    <property type="match status" value="1"/>
</dbReference>
<dbReference type="SUPFAM" id="SSF55781">
    <property type="entry name" value="GAF domain-like"/>
    <property type="match status" value="2"/>
</dbReference>
<name>A0ABR9U644_9CYAN</name>
<dbReference type="NCBIfam" id="TIGR00229">
    <property type="entry name" value="sensory_box"/>
    <property type="match status" value="3"/>
</dbReference>
<dbReference type="SMART" id="SM00052">
    <property type="entry name" value="EAL"/>
    <property type="match status" value="1"/>
</dbReference>
<gene>
    <name evidence="6" type="ORF">IQ236_01665</name>
</gene>
<dbReference type="Gene3D" id="3.30.450.40">
    <property type="match status" value="2"/>
</dbReference>
<dbReference type="Gene3D" id="3.30.450.20">
    <property type="entry name" value="PAS domain"/>
    <property type="match status" value="4"/>
</dbReference>
<feature type="coiled-coil region" evidence="1">
    <location>
        <begin position="762"/>
        <end position="789"/>
    </location>
</feature>
<dbReference type="Proteomes" id="UP000640725">
    <property type="component" value="Unassembled WGS sequence"/>
</dbReference>
<feature type="domain" description="GGDEF" evidence="5">
    <location>
        <begin position="936"/>
        <end position="1084"/>
    </location>
</feature>